<comment type="caution">
    <text evidence="2">The sequence shown here is derived from an EMBL/GenBank/DDBJ whole genome shotgun (WGS) entry which is preliminary data.</text>
</comment>
<gene>
    <name evidence="2" type="ORF">ACAOBT_LOCUS36489</name>
</gene>
<proteinExistence type="predicted"/>
<evidence type="ECO:0000313" key="3">
    <source>
        <dbReference type="Proteomes" id="UP001152888"/>
    </source>
</evidence>
<dbReference type="EMBL" id="CAKOFQ010009657">
    <property type="protein sequence ID" value="CAH2018210.1"/>
    <property type="molecule type" value="Genomic_DNA"/>
</dbReference>
<sequence length="187" mass="21212">MVYILLTLSVGDTNHDKLTVSARPEKIDAQYLMNTANLMPPGYLLSKETAAFNKSDNAFCSMNLENIKSVLSIESNKVTPIVADKGDANASEEVRSVLEKIIDVIETDQLDPEKCGKRKNIVEEDLYLSSDTDPFQTDDEENDPNFNPQESKKKRKTLILKTIIKKLIQVLTQMKRIKMLEKYLKKS</sequence>
<reference evidence="2" key="1">
    <citation type="submission" date="2022-03" db="EMBL/GenBank/DDBJ databases">
        <authorList>
            <person name="Sayadi A."/>
        </authorList>
    </citation>
    <scope>NUCLEOTIDE SEQUENCE</scope>
</reference>
<accession>A0A9P0QEE2</accession>
<dbReference type="AlphaFoldDB" id="A0A9P0QEE2"/>
<organism evidence="2 3">
    <name type="scientific">Acanthoscelides obtectus</name>
    <name type="common">Bean weevil</name>
    <name type="synonym">Bruchus obtectus</name>
    <dbReference type="NCBI Taxonomy" id="200917"/>
    <lineage>
        <taxon>Eukaryota</taxon>
        <taxon>Metazoa</taxon>
        <taxon>Ecdysozoa</taxon>
        <taxon>Arthropoda</taxon>
        <taxon>Hexapoda</taxon>
        <taxon>Insecta</taxon>
        <taxon>Pterygota</taxon>
        <taxon>Neoptera</taxon>
        <taxon>Endopterygota</taxon>
        <taxon>Coleoptera</taxon>
        <taxon>Polyphaga</taxon>
        <taxon>Cucujiformia</taxon>
        <taxon>Chrysomeloidea</taxon>
        <taxon>Chrysomelidae</taxon>
        <taxon>Bruchinae</taxon>
        <taxon>Bruchini</taxon>
        <taxon>Acanthoscelides</taxon>
    </lineage>
</organism>
<keyword evidence="3" id="KW-1185">Reference proteome</keyword>
<feature type="region of interest" description="Disordered" evidence="1">
    <location>
        <begin position="130"/>
        <end position="151"/>
    </location>
</feature>
<evidence type="ECO:0000256" key="1">
    <source>
        <dbReference type="SAM" id="MobiDB-lite"/>
    </source>
</evidence>
<dbReference type="Proteomes" id="UP001152888">
    <property type="component" value="Unassembled WGS sequence"/>
</dbReference>
<name>A0A9P0QEE2_ACAOB</name>
<protein>
    <submittedName>
        <fullName evidence="2">Uncharacterized protein</fullName>
    </submittedName>
</protein>
<evidence type="ECO:0000313" key="2">
    <source>
        <dbReference type="EMBL" id="CAH2018210.1"/>
    </source>
</evidence>